<dbReference type="InterPro" id="IPR011676">
    <property type="entry name" value="DUF1618"/>
</dbReference>
<dbReference type="PANTHER" id="PTHR33074:SF129">
    <property type="entry name" value="DUF1618 DOMAIN-CONTAINING PROTEIN"/>
    <property type="match status" value="1"/>
</dbReference>
<protein>
    <recommendedName>
        <fullName evidence="1">DUF1618 domain-containing protein</fullName>
    </recommendedName>
</protein>
<reference evidence="2" key="1">
    <citation type="submission" date="2020-07" db="EMBL/GenBank/DDBJ databases">
        <title>Genome sequence and genetic diversity analysis of an under-domesticated orphan crop, white fonio (Digitaria exilis).</title>
        <authorList>
            <person name="Bennetzen J.L."/>
            <person name="Chen S."/>
            <person name="Ma X."/>
            <person name="Wang X."/>
            <person name="Yssel A.E.J."/>
            <person name="Chaluvadi S.R."/>
            <person name="Johnson M."/>
            <person name="Gangashetty P."/>
            <person name="Hamidou F."/>
            <person name="Sanogo M.D."/>
            <person name="Zwaenepoel A."/>
            <person name="Wallace J."/>
            <person name="Van De Peer Y."/>
            <person name="Van Deynze A."/>
        </authorList>
    </citation>
    <scope>NUCLEOTIDE SEQUENCE</scope>
    <source>
        <tissue evidence="2">Leaves</tissue>
    </source>
</reference>
<keyword evidence="3" id="KW-1185">Reference proteome</keyword>
<dbReference type="AlphaFoldDB" id="A0A835FMR3"/>
<evidence type="ECO:0000313" key="3">
    <source>
        <dbReference type="Proteomes" id="UP000636709"/>
    </source>
</evidence>
<proteinExistence type="predicted"/>
<name>A0A835FMR3_9POAL</name>
<dbReference type="PANTHER" id="PTHR33074">
    <property type="entry name" value="EXPRESSED PROTEIN-RELATED"/>
    <property type="match status" value="1"/>
</dbReference>
<sequence>MNGTPSCRKKASSRIGSTLDGVDKASISPFFLIKTHGHMETEPSDPQAAACPRWVMLSRHSDRRAIADDAKATSAASHTSSGHLLHVSFPLTSPPPACSTLYHDWPHIADPAARIQGPQIVASHGDCLLLDVTSGDPDRWRDTVVTDYFLYEAATVTGKKKHDDEDLDPSPLWSDYTGILLRRGDGEVVVARLEEIDQEVPIIHGESTAGQAQELMQWWKTDEAVPVGDRFLCFVDYLRGFLLCDMAAAAAHQELRYVPLPLEESPNRFPGFYDDERPTTQMFRNLAAVSATAVSFVTVDRRCCCGGHGVSTCERGKFLFKVTIWTLSLTTDDDEPPATWVMDSELDCEELWAMPGYGSVPRTERLMFPVVRCDDPDVVCFVVHSPYRYSINMGREDRKVWVLEIDMGSKELRSVTVYDNSDRQAEYQDLKGSD</sequence>
<dbReference type="Pfam" id="PF07762">
    <property type="entry name" value="DUF1618"/>
    <property type="match status" value="1"/>
</dbReference>
<evidence type="ECO:0000259" key="1">
    <source>
        <dbReference type="Pfam" id="PF07762"/>
    </source>
</evidence>
<dbReference type="Proteomes" id="UP000636709">
    <property type="component" value="Unassembled WGS sequence"/>
</dbReference>
<organism evidence="2 3">
    <name type="scientific">Digitaria exilis</name>
    <dbReference type="NCBI Taxonomy" id="1010633"/>
    <lineage>
        <taxon>Eukaryota</taxon>
        <taxon>Viridiplantae</taxon>
        <taxon>Streptophyta</taxon>
        <taxon>Embryophyta</taxon>
        <taxon>Tracheophyta</taxon>
        <taxon>Spermatophyta</taxon>
        <taxon>Magnoliopsida</taxon>
        <taxon>Liliopsida</taxon>
        <taxon>Poales</taxon>
        <taxon>Poaceae</taxon>
        <taxon>PACMAD clade</taxon>
        <taxon>Panicoideae</taxon>
        <taxon>Panicodae</taxon>
        <taxon>Paniceae</taxon>
        <taxon>Anthephorinae</taxon>
        <taxon>Digitaria</taxon>
    </lineage>
</organism>
<comment type="caution">
    <text evidence="2">The sequence shown here is derived from an EMBL/GenBank/DDBJ whole genome shotgun (WGS) entry which is preliminary data.</text>
</comment>
<feature type="domain" description="DUF1618" evidence="1">
    <location>
        <begin position="235"/>
        <end position="380"/>
    </location>
</feature>
<accession>A0A835FMR3</accession>
<dbReference type="OrthoDB" id="693495at2759"/>
<dbReference type="EMBL" id="JACEFO010000520">
    <property type="protein sequence ID" value="KAF8766227.1"/>
    <property type="molecule type" value="Genomic_DNA"/>
</dbReference>
<gene>
    <name evidence="2" type="ORF">HU200_007734</name>
</gene>
<evidence type="ECO:0000313" key="2">
    <source>
        <dbReference type="EMBL" id="KAF8766227.1"/>
    </source>
</evidence>